<keyword evidence="5 9" id="KW-1133">Transmembrane helix</keyword>
<feature type="transmembrane region" description="Helical" evidence="9">
    <location>
        <begin position="361"/>
        <end position="381"/>
    </location>
</feature>
<comment type="similarity">
    <text evidence="2">Belongs to the glutamate-gated ion channel (TC 1.A.10.1) family.</text>
</comment>
<feature type="transmembrane region" description="Helical" evidence="9">
    <location>
        <begin position="635"/>
        <end position="659"/>
    </location>
</feature>
<dbReference type="Gene3D" id="1.10.287.70">
    <property type="match status" value="1"/>
</dbReference>
<keyword evidence="4 9" id="KW-0812">Transmembrane</keyword>
<evidence type="ECO:0000256" key="9">
    <source>
        <dbReference type="SAM" id="Phobius"/>
    </source>
</evidence>
<evidence type="ECO:0000313" key="12">
    <source>
        <dbReference type="EMBL" id="KAL1493381.1"/>
    </source>
</evidence>
<dbReference type="Gene3D" id="3.40.190.10">
    <property type="entry name" value="Periplasmic binding protein-like II"/>
    <property type="match status" value="1"/>
</dbReference>
<evidence type="ECO:0000256" key="7">
    <source>
        <dbReference type="ARBA" id="ARBA00023170"/>
    </source>
</evidence>
<keyword evidence="13" id="KW-1185">Reference proteome</keyword>
<keyword evidence="3" id="KW-1003">Cell membrane</keyword>
<evidence type="ECO:0000256" key="1">
    <source>
        <dbReference type="ARBA" id="ARBA00004651"/>
    </source>
</evidence>
<dbReference type="SUPFAM" id="SSF53850">
    <property type="entry name" value="Periplasmic binding protein-like II"/>
    <property type="match status" value="1"/>
</dbReference>
<accession>A0ABD1EG30</accession>
<evidence type="ECO:0000259" key="11">
    <source>
        <dbReference type="Pfam" id="PF00060"/>
    </source>
</evidence>
<keyword evidence="8" id="KW-0325">Glycoprotein</keyword>
<evidence type="ECO:0000256" key="5">
    <source>
        <dbReference type="ARBA" id="ARBA00022989"/>
    </source>
</evidence>
<evidence type="ECO:0000256" key="3">
    <source>
        <dbReference type="ARBA" id="ARBA00022475"/>
    </source>
</evidence>
<feature type="signal peptide" evidence="10">
    <location>
        <begin position="1"/>
        <end position="20"/>
    </location>
</feature>
<dbReference type="Proteomes" id="UP001566132">
    <property type="component" value="Unassembled WGS sequence"/>
</dbReference>
<dbReference type="PANTHER" id="PTHR42643:SF24">
    <property type="entry name" value="IONOTROPIC RECEPTOR 60A"/>
    <property type="match status" value="1"/>
</dbReference>
<keyword evidence="10" id="KW-0732">Signal</keyword>
<sequence>MLMKLTVTIFPLIIFNQILGNVEKRALQKSHEKSRIEKLSKTFLENKVSYSKVPNMSLISLLNTIANDYLLDCTTVILYEESTKEEDYVFLKNFLQSYPHIHVHGSISIDYSLQLTNITNEKDTTCVHFIIFLKDLMKFQNFERKRNEKVVLIAKSTKWRVREYLQSEYSQKIANLLVIVKSGKLDWKVEEEESYTLYTHKLFSDALGSSLPVVIASWFGENFSKNVTLFQKKFIQGFSGHRFIITTASQPPYVIKKQKNQNDEYEYTGIEVKLISLLAQMYNFSTDFKEANDVKTLGSNEAVIEAMKMRSINLGIGGVYITENRYNSLKFLWHNEDCASFISLASTSLPRYKAIMGPFRWTVWLALIAIYLGSIPIFSYSDKLSFKYLLKHPSEIENMFWYVFGTFTNCFTFKSKSSWTNAQRNTTKLLIGVYWVFTIIITACYTGSIIAFVTLPVYPSVIDTVSQLLEEGYDIGMLNKGGWPSWFNNLTDESSNKLLQKVDYVSDVESGLKNVTKAFFWPYAFLGSREELKYIVKTNFSLEDRKSLLHISQDCFVTFKVAIVLPMYTVYGEMFENGLQKILQSGLNIKIKSDIEWEMMRSEVGKLLAANSMSGNLKLTSGEDRALTLTDTQGMFLLLGTGFTLGFLVLLTEVFGNCFRFCKKHKKSTSSASSIASNPRFHERQTF</sequence>
<evidence type="ECO:0000256" key="8">
    <source>
        <dbReference type="ARBA" id="ARBA00023180"/>
    </source>
</evidence>
<proteinExistence type="inferred from homology"/>
<dbReference type="GO" id="GO:0050906">
    <property type="term" value="P:detection of stimulus involved in sensory perception"/>
    <property type="evidence" value="ECO:0007669"/>
    <property type="project" value="UniProtKB-ARBA"/>
</dbReference>
<dbReference type="Pfam" id="PF00060">
    <property type="entry name" value="Lig_chan"/>
    <property type="match status" value="1"/>
</dbReference>
<keyword evidence="7" id="KW-0675">Receptor</keyword>
<evidence type="ECO:0000256" key="6">
    <source>
        <dbReference type="ARBA" id="ARBA00023136"/>
    </source>
</evidence>
<dbReference type="AlphaFoldDB" id="A0ABD1EG30"/>
<dbReference type="GO" id="GO:0005886">
    <property type="term" value="C:plasma membrane"/>
    <property type="evidence" value="ECO:0007669"/>
    <property type="project" value="UniProtKB-SubCell"/>
</dbReference>
<comment type="caution">
    <text evidence="12">The sequence shown here is derived from an EMBL/GenBank/DDBJ whole genome shotgun (WGS) entry which is preliminary data.</text>
</comment>
<feature type="domain" description="Ionotropic glutamate receptor C-terminal" evidence="11">
    <location>
        <begin position="361"/>
        <end position="643"/>
    </location>
</feature>
<gene>
    <name evidence="12" type="ORF">ABEB36_011445</name>
</gene>
<organism evidence="12 13">
    <name type="scientific">Hypothenemus hampei</name>
    <name type="common">Coffee berry borer</name>
    <dbReference type="NCBI Taxonomy" id="57062"/>
    <lineage>
        <taxon>Eukaryota</taxon>
        <taxon>Metazoa</taxon>
        <taxon>Ecdysozoa</taxon>
        <taxon>Arthropoda</taxon>
        <taxon>Hexapoda</taxon>
        <taxon>Insecta</taxon>
        <taxon>Pterygota</taxon>
        <taxon>Neoptera</taxon>
        <taxon>Endopterygota</taxon>
        <taxon>Coleoptera</taxon>
        <taxon>Polyphaga</taxon>
        <taxon>Cucujiformia</taxon>
        <taxon>Curculionidae</taxon>
        <taxon>Scolytinae</taxon>
        <taxon>Hypothenemus</taxon>
    </lineage>
</organism>
<evidence type="ECO:0000256" key="4">
    <source>
        <dbReference type="ARBA" id="ARBA00022692"/>
    </source>
</evidence>
<dbReference type="InterPro" id="IPR052192">
    <property type="entry name" value="Insect_Ionotropic_Sensory_Rcpt"/>
</dbReference>
<evidence type="ECO:0000256" key="2">
    <source>
        <dbReference type="ARBA" id="ARBA00008685"/>
    </source>
</evidence>
<reference evidence="12 13" key="1">
    <citation type="submission" date="2024-05" db="EMBL/GenBank/DDBJ databases">
        <title>Genetic variation in Jamaican populations of the coffee berry borer (Hypothenemus hampei).</title>
        <authorList>
            <person name="Errbii M."/>
            <person name="Myrie A."/>
        </authorList>
    </citation>
    <scope>NUCLEOTIDE SEQUENCE [LARGE SCALE GENOMIC DNA]</scope>
    <source>
        <strain evidence="12">JA-Hopewell-2020-01-JO</strain>
        <tissue evidence="12">Whole body</tissue>
    </source>
</reference>
<keyword evidence="6 9" id="KW-0472">Membrane</keyword>
<dbReference type="PANTHER" id="PTHR42643">
    <property type="entry name" value="IONOTROPIC RECEPTOR 20A-RELATED"/>
    <property type="match status" value="1"/>
</dbReference>
<feature type="transmembrane region" description="Helical" evidence="9">
    <location>
        <begin position="433"/>
        <end position="458"/>
    </location>
</feature>
<dbReference type="EMBL" id="JBDJPC010000008">
    <property type="protein sequence ID" value="KAL1493381.1"/>
    <property type="molecule type" value="Genomic_DNA"/>
</dbReference>
<feature type="chain" id="PRO_5044819332" description="Ionotropic glutamate receptor C-terminal domain-containing protein" evidence="10">
    <location>
        <begin position="21"/>
        <end position="687"/>
    </location>
</feature>
<protein>
    <recommendedName>
        <fullName evidence="11">Ionotropic glutamate receptor C-terminal domain-containing protein</fullName>
    </recommendedName>
</protein>
<evidence type="ECO:0000313" key="13">
    <source>
        <dbReference type="Proteomes" id="UP001566132"/>
    </source>
</evidence>
<name>A0ABD1EG30_HYPHA</name>
<dbReference type="InterPro" id="IPR001320">
    <property type="entry name" value="Iontro_rcpt_C"/>
</dbReference>
<evidence type="ECO:0000256" key="10">
    <source>
        <dbReference type="SAM" id="SignalP"/>
    </source>
</evidence>
<comment type="subcellular location">
    <subcellularLocation>
        <location evidence="1">Cell membrane</location>
        <topology evidence="1">Multi-pass membrane protein</topology>
    </subcellularLocation>
</comment>